<dbReference type="EMBL" id="OOIL02000537">
    <property type="protein sequence ID" value="VFQ66248.1"/>
    <property type="molecule type" value="Genomic_DNA"/>
</dbReference>
<dbReference type="AlphaFoldDB" id="A0A484KNQ2"/>
<organism evidence="2 3">
    <name type="scientific">Cuscuta campestris</name>
    <dbReference type="NCBI Taxonomy" id="132261"/>
    <lineage>
        <taxon>Eukaryota</taxon>
        <taxon>Viridiplantae</taxon>
        <taxon>Streptophyta</taxon>
        <taxon>Embryophyta</taxon>
        <taxon>Tracheophyta</taxon>
        <taxon>Spermatophyta</taxon>
        <taxon>Magnoliopsida</taxon>
        <taxon>eudicotyledons</taxon>
        <taxon>Gunneridae</taxon>
        <taxon>Pentapetalae</taxon>
        <taxon>asterids</taxon>
        <taxon>lamiids</taxon>
        <taxon>Solanales</taxon>
        <taxon>Convolvulaceae</taxon>
        <taxon>Cuscuteae</taxon>
        <taxon>Cuscuta</taxon>
        <taxon>Cuscuta subgen. Grammica</taxon>
        <taxon>Cuscuta sect. Cleistogrammica</taxon>
    </lineage>
</organism>
<reference evidence="2 3" key="1">
    <citation type="submission" date="2018-04" db="EMBL/GenBank/DDBJ databases">
        <authorList>
            <person name="Vogel A."/>
        </authorList>
    </citation>
    <scope>NUCLEOTIDE SEQUENCE [LARGE SCALE GENOMIC DNA]</scope>
</reference>
<name>A0A484KNQ2_9ASTE</name>
<evidence type="ECO:0000313" key="1">
    <source>
        <dbReference type="EMBL" id="VFQ61865.1"/>
    </source>
</evidence>
<sequence length="74" mass="8233">MVIGATSALLKCDDEAEMKKCALHLLVLSHSCYQELFQHHVQAREGYVGTPCWCLSLAESPSPVSFFARSFLET</sequence>
<evidence type="ECO:0000313" key="2">
    <source>
        <dbReference type="EMBL" id="VFQ66248.1"/>
    </source>
</evidence>
<keyword evidence="3" id="KW-1185">Reference proteome</keyword>
<evidence type="ECO:0000313" key="3">
    <source>
        <dbReference type="Proteomes" id="UP000595140"/>
    </source>
</evidence>
<accession>A0A484KNQ2</accession>
<dbReference type="Proteomes" id="UP000595140">
    <property type="component" value="Unassembled WGS sequence"/>
</dbReference>
<protein>
    <submittedName>
        <fullName evidence="2">Uncharacterized protein</fullName>
    </submittedName>
</protein>
<dbReference type="EMBL" id="OOIL02000204">
    <property type="protein sequence ID" value="VFQ61865.1"/>
    <property type="molecule type" value="Genomic_DNA"/>
</dbReference>
<gene>
    <name evidence="1" type="ORF">CCAM_LOCUS3641</name>
    <name evidence="2" type="ORF">CCAM_LOCUS8024</name>
</gene>
<proteinExistence type="predicted"/>